<protein>
    <submittedName>
        <fullName evidence="1">Uncharacterized protein</fullName>
    </submittedName>
</protein>
<evidence type="ECO:0000313" key="1">
    <source>
        <dbReference type="EMBL" id="MBW97710.1"/>
    </source>
</evidence>
<reference evidence="1" key="1">
    <citation type="submission" date="2018-02" db="EMBL/GenBank/DDBJ databases">
        <title>Rhizophora mucronata_Transcriptome.</title>
        <authorList>
            <person name="Meera S.P."/>
            <person name="Sreeshan A."/>
            <person name="Augustine A."/>
        </authorList>
    </citation>
    <scope>NUCLEOTIDE SEQUENCE</scope>
    <source>
        <tissue evidence="1">Leaf</tissue>
    </source>
</reference>
<dbReference type="EMBL" id="GGEC01017227">
    <property type="protein sequence ID" value="MBW97710.1"/>
    <property type="molecule type" value="Transcribed_RNA"/>
</dbReference>
<organism evidence="1">
    <name type="scientific">Rhizophora mucronata</name>
    <name type="common">Asiatic mangrove</name>
    <dbReference type="NCBI Taxonomy" id="61149"/>
    <lineage>
        <taxon>Eukaryota</taxon>
        <taxon>Viridiplantae</taxon>
        <taxon>Streptophyta</taxon>
        <taxon>Embryophyta</taxon>
        <taxon>Tracheophyta</taxon>
        <taxon>Spermatophyta</taxon>
        <taxon>Magnoliopsida</taxon>
        <taxon>eudicotyledons</taxon>
        <taxon>Gunneridae</taxon>
        <taxon>Pentapetalae</taxon>
        <taxon>rosids</taxon>
        <taxon>fabids</taxon>
        <taxon>Malpighiales</taxon>
        <taxon>Rhizophoraceae</taxon>
        <taxon>Rhizophora</taxon>
    </lineage>
</organism>
<proteinExistence type="predicted"/>
<sequence>MSCISLTSFIGTIS</sequence>
<name>A0A2P2JW79_RHIMU</name>
<accession>A0A2P2JW79</accession>